<dbReference type="AlphaFoldDB" id="A0A3N0YL76"/>
<keyword evidence="2" id="KW-1185">Reference proteome</keyword>
<accession>A0A3N0YL76</accession>
<name>A0A3N0YL76_ANAGA</name>
<gene>
    <name evidence="1" type="ORF">DPX16_20667</name>
</gene>
<dbReference type="Proteomes" id="UP000281406">
    <property type="component" value="Unassembled WGS sequence"/>
</dbReference>
<organism evidence="1 2">
    <name type="scientific">Anabarilius grahami</name>
    <name type="common">Kanglang fish</name>
    <name type="synonym">Barilius grahami</name>
    <dbReference type="NCBI Taxonomy" id="495550"/>
    <lineage>
        <taxon>Eukaryota</taxon>
        <taxon>Metazoa</taxon>
        <taxon>Chordata</taxon>
        <taxon>Craniata</taxon>
        <taxon>Vertebrata</taxon>
        <taxon>Euteleostomi</taxon>
        <taxon>Actinopterygii</taxon>
        <taxon>Neopterygii</taxon>
        <taxon>Teleostei</taxon>
        <taxon>Ostariophysi</taxon>
        <taxon>Cypriniformes</taxon>
        <taxon>Xenocyprididae</taxon>
        <taxon>Xenocypridinae</taxon>
        <taxon>Xenocypridinae incertae sedis</taxon>
        <taxon>Anabarilius</taxon>
    </lineage>
</organism>
<reference evidence="1 2" key="1">
    <citation type="submission" date="2018-10" db="EMBL/GenBank/DDBJ databases">
        <title>Genome assembly for a Yunnan-Guizhou Plateau 3E fish, Anabarilius grahami (Regan), and its evolutionary and genetic applications.</title>
        <authorList>
            <person name="Jiang W."/>
        </authorList>
    </citation>
    <scope>NUCLEOTIDE SEQUENCE [LARGE SCALE GENOMIC DNA]</scope>
    <source>
        <strain evidence="1">AG-KIZ</strain>
        <tissue evidence="1">Muscle</tissue>
    </source>
</reference>
<dbReference type="EMBL" id="RJVU01036174">
    <property type="protein sequence ID" value="ROL47015.1"/>
    <property type="molecule type" value="Genomic_DNA"/>
</dbReference>
<evidence type="ECO:0000313" key="2">
    <source>
        <dbReference type="Proteomes" id="UP000281406"/>
    </source>
</evidence>
<protein>
    <submittedName>
        <fullName evidence="1">Uncharacterized protein</fullName>
    </submittedName>
</protein>
<proteinExistence type="predicted"/>
<sequence>MDECKQQPSRCYHVGVGFYGARGSSVVSDWLPQVFRLLTDLHDLCSQSDLDMERFVTSALLMNDKNKKANQNPSCFKELEHLKRQMTKLQHALGINRTISSAGVDANIVIILSVNGPFDFSDYYFRLYRIKLRVKLDILKKM</sequence>
<evidence type="ECO:0000313" key="1">
    <source>
        <dbReference type="EMBL" id="ROL47015.1"/>
    </source>
</evidence>
<comment type="caution">
    <text evidence="1">The sequence shown here is derived from an EMBL/GenBank/DDBJ whole genome shotgun (WGS) entry which is preliminary data.</text>
</comment>